<evidence type="ECO:0000256" key="3">
    <source>
        <dbReference type="ARBA" id="ARBA00012236"/>
    </source>
</evidence>
<dbReference type="GO" id="GO:0051537">
    <property type="term" value="F:2 iron, 2 sulfur cluster binding"/>
    <property type="evidence" value="ECO:0007669"/>
    <property type="project" value="UniProtKB-KW"/>
</dbReference>
<dbReference type="InterPro" id="IPR006638">
    <property type="entry name" value="Elp3/MiaA/NifB-like_rSAM"/>
</dbReference>
<dbReference type="Pfam" id="PF04055">
    <property type="entry name" value="Radical_SAM"/>
    <property type="match status" value="1"/>
</dbReference>
<dbReference type="Gene3D" id="3.20.20.70">
    <property type="entry name" value="Aldolase class I"/>
    <property type="match status" value="1"/>
</dbReference>
<comment type="cofactor">
    <cofactor evidence="14">
        <name>[2Fe-2S] cluster</name>
        <dbReference type="ChEBI" id="CHEBI:190135"/>
    </cofactor>
    <text evidence="14">Binds 1 [2Fe-2S] cluster. The cluster is coordinated with 3 cysteines and 1 arginine.</text>
</comment>
<dbReference type="PROSITE" id="PS51918">
    <property type="entry name" value="RADICAL_SAM"/>
    <property type="match status" value="1"/>
</dbReference>
<comment type="catalytic activity">
    <reaction evidence="12 13">
        <text>(4R,5S)-dethiobiotin + (sulfur carrier)-SH + 2 reduced [2Fe-2S]-[ferredoxin] + 2 S-adenosyl-L-methionine = (sulfur carrier)-H + biotin + 2 5'-deoxyadenosine + 2 L-methionine + 2 oxidized [2Fe-2S]-[ferredoxin]</text>
        <dbReference type="Rhea" id="RHEA:22060"/>
        <dbReference type="Rhea" id="RHEA-COMP:10000"/>
        <dbReference type="Rhea" id="RHEA-COMP:10001"/>
        <dbReference type="Rhea" id="RHEA-COMP:14737"/>
        <dbReference type="Rhea" id="RHEA-COMP:14739"/>
        <dbReference type="ChEBI" id="CHEBI:17319"/>
        <dbReference type="ChEBI" id="CHEBI:29917"/>
        <dbReference type="ChEBI" id="CHEBI:33737"/>
        <dbReference type="ChEBI" id="CHEBI:33738"/>
        <dbReference type="ChEBI" id="CHEBI:57586"/>
        <dbReference type="ChEBI" id="CHEBI:57844"/>
        <dbReference type="ChEBI" id="CHEBI:59789"/>
        <dbReference type="ChEBI" id="CHEBI:64428"/>
        <dbReference type="ChEBI" id="CHEBI:149473"/>
        <dbReference type="EC" id="2.8.1.6"/>
    </reaction>
</comment>
<dbReference type="NCBIfam" id="TIGR00433">
    <property type="entry name" value="bioB"/>
    <property type="match status" value="1"/>
</dbReference>
<keyword evidence="11 13" id="KW-0411">Iron-sulfur</keyword>
<dbReference type="GO" id="GO:0009102">
    <property type="term" value="P:biotin biosynthetic process"/>
    <property type="evidence" value="ECO:0007669"/>
    <property type="project" value="UniProtKB-UniRule"/>
</dbReference>
<dbReference type="Pfam" id="PF06968">
    <property type="entry name" value="BATS"/>
    <property type="match status" value="1"/>
</dbReference>
<evidence type="ECO:0000256" key="4">
    <source>
        <dbReference type="ARBA" id="ARBA00022485"/>
    </source>
</evidence>
<dbReference type="InterPro" id="IPR058240">
    <property type="entry name" value="rSAM_sf"/>
</dbReference>
<accession>A0AAU8LWZ6</accession>
<evidence type="ECO:0000256" key="9">
    <source>
        <dbReference type="ARBA" id="ARBA00022756"/>
    </source>
</evidence>
<comment type="cofactor">
    <cofactor evidence="13 14">
        <name>[4Fe-4S] cluster</name>
        <dbReference type="ChEBI" id="CHEBI:49883"/>
    </cofactor>
    <text evidence="13 14">Binds 1 [4Fe-4S] cluster. The cluster is coordinated with 3 cysteines and an exchangeable S-adenosyl-L-methionine.</text>
</comment>
<feature type="binding site" evidence="13 14">
    <location>
        <position position="66"/>
    </location>
    <ligand>
        <name>[4Fe-4S] cluster</name>
        <dbReference type="ChEBI" id="CHEBI:49883"/>
        <note>4Fe-4S-S-AdoMet</note>
    </ligand>
</feature>
<keyword evidence="7 13" id="KW-0001">2Fe-2S</keyword>
<feature type="binding site" evidence="13 14">
    <location>
        <position position="73"/>
    </location>
    <ligand>
        <name>[4Fe-4S] cluster</name>
        <dbReference type="ChEBI" id="CHEBI:49883"/>
        <note>4Fe-4S-S-AdoMet</note>
    </ligand>
</feature>
<dbReference type="InterPro" id="IPR002684">
    <property type="entry name" value="Biotin_synth/BioAB"/>
</dbReference>
<dbReference type="SUPFAM" id="SSF102114">
    <property type="entry name" value="Radical SAM enzymes"/>
    <property type="match status" value="1"/>
</dbReference>
<evidence type="ECO:0000256" key="1">
    <source>
        <dbReference type="ARBA" id="ARBA00004942"/>
    </source>
</evidence>
<dbReference type="SMART" id="SM00729">
    <property type="entry name" value="Elp3"/>
    <property type="match status" value="1"/>
</dbReference>
<dbReference type="EC" id="2.8.1.6" evidence="3 13"/>
<dbReference type="GO" id="GO:0004076">
    <property type="term" value="F:biotin synthase activity"/>
    <property type="evidence" value="ECO:0007669"/>
    <property type="project" value="UniProtKB-UniRule"/>
</dbReference>
<protein>
    <recommendedName>
        <fullName evidence="3 13">Biotin synthase</fullName>
        <ecNumber evidence="3 13">2.8.1.6</ecNumber>
    </recommendedName>
</protein>
<evidence type="ECO:0000256" key="10">
    <source>
        <dbReference type="ARBA" id="ARBA00023004"/>
    </source>
</evidence>
<keyword evidence="8 13" id="KW-0479">Metal-binding</keyword>
<dbReference type="KEGG" id="eaj:Q3M24_03355"/>
<comment type="subunit">
    <text evidence="13">Homodimer.</text>
</comment>
<evidence type="ECO:0000256" key="13">
    <source>
        <dbReference type="HAMAP-Rule" id="MF_01694"/>
    </source>
</evidence>
<dbReference type="GO" id="GO:0051539">
    <property type="term" value="F:4 iron, 4 sulfur cluster binding"/>
    <property type="evidence" value="ECO:0007669"/>
    <property type="project" value="UniProtKB-KW"/>
</dbReference>
<evidence type="ECO:0000256" key="11">
    <source>
        <dbReference type="ARBA" id="ARBA00023014"/>
    </source>
</evidence>
<evidence type="ECO:0000256" key="7">
    <source>
        <dbReference type="ARBA" id="ARBA00022714"/>
    </source>
</evidence>
<keyword evidence="6 13" id="KW-0949">S-adenosyl-L-methionine</keyword>
<dbReference type="InterPro" id="IPR010722">
    <property type="entry name" value="BATS_dom"/>
</dbReference>
<evidence type="ECO:0000256" key="5">
    <source>
        <dbReference type="ARBA" id="ARBA00022679"/>
    </source>
</evidence>
<dbReference type="SFLD" id="SFLDG01060">
    <property type="entry name" value="BATS_domain_containing"/>
    <property type="match status" value="1"/>
</dbReference>
<dbReference type="InterPro" id="IPR007197">
    <property type="entry name" value="rSAM"/>
</dbReference>
<dbReference type="SFLD" id="SFLDG01278">
    <property type="entry name" value="biotin_synthase_like"/>
    <property type="match status" value="1"/>
</dbReference>
<sequence length="322" mass="35223">MKPDDSPQKIAEEIIAGASIDHATACTLARSEDQAAVWAAADELRRYFMGNRFHLCSIINARSGNCSENCRFCAQSARYQTGAAIYDLINSDQAIKIALDNEAHGVHRLSLVTSGHSIDKEAWEELSKLYAQINEKTSMELCASMGFLDREQAEQLAEAGITRYHCNLETNEKRFPEICTTHSWHDKIDTLVIAAEAGMSVCSGGIIGMGETMKDRIELAFELWEIGVQSIPINILTPIAGTPLAEFEPLPAEEILTTIALFRFINPDAVIRIAGGRQQLGKEQYRCFAAGANGAIVGNYLTTTGSSIAEDLEALKKMGFTV</sequence>
<keyword evidence="10 13" id="KW-0408">Iron</keyword>
<comment type="similarity">
    <text evidence="2 13">Belongs to the radical SAM superfamily. Biotin synthase family.</text>
</comment>
<comment type="pathway">
    <text evidence="1 13">Cofactor biosynthesis; biotin biosynthesis; biotin from 7,8-diaminononanoate: step 2/2.</text>
</comment>
<organism evidence="16">
    <name type="scientific">Candidatus Electrothrix aestuarii</name>
    <dbReference type="NCBI Taxonomy" id="3062594"/>
    <lineage>
        <taxon>Bacteria</taxon>
        <taxon>Pseudomonadati</taxon>
        <taxon>Thermodesulfobacteriota</taxon>
        <taxon>Desulfobulbia</taxon>
        <taxon>Desulfobulbales</taxon>
        <taxon>Desulfobulbaceae</taxon>
        <taxon>Candidatus Electrothrix</taxon>
    </lineage>
</organism>
<dbReference type="SMART" id="SM00876">
    <property type="entry name" value="BATS"/>
    <property type="match status" value="1"/>
</dbReference>
<evidence type="ECO:0000259" key="15">
    <source>
        <dbReference type="PROSITE" id="PS51918"/>
    </source>
</evidence>
<evidence type="ECO:0000256" key="12">
    <source>
        <dbReference type="ARBA" id="ARBA00051157"/>
    </source>
</evidence>
<dbReference type="PANTHER" id="PTHR22976:SF2">
    <property type="entry name" value="BIOTIN SYNTHASE, MITOCHONDRIAL"/>
    <property type="match status" value="1"/>
</dbReference>
<dbReference type="PIRSF" id="PIRSF001619">
    <property type="entry name" value="Biotin_synth"/>
    <property type="match status" value="1"/>
</dbReference>
<evidence type="ECO:0000256" key="8">
    <source>
        <dbReference type="ARBA" id="ARBA00022723"/>
    </source>
</evidence>
<evidence type="ECO:0000256" key="14">
    <source>
        <dbReference type="PIRSR" id="PIRSR001619-1"/>
    </source>
</evidence>
<dbReference type="PANTHER" id="PTHR22976">
    <property type="entry name" value="BIOTIN SYNTHASE"/>
    <property type="match status" value="1"/>
</dbReference>
<dbReference type="AlphaFoldDB" id="A0AAU8LWZ6"/>
<dbReference type="CDD" id="cd01335">
    <property type="entry name" value="Radical_SAM"/>
    <property type="match status" value="1"/>
</dbReference>
<evidence type="ECO:0000313" key="16">
    <source>
        <dbReference type="EMBL" id="XCN73807.1"/>
    </source>
</evidence>
<feature type="binding site" evidence="13 14">
    <location>
        <position position="202"/>
    </location>
    <ligand>
        <name>[2Fe-2S] cluster</name>
        <dbReference type="ChEBI" id="CHEBI:190135"/>
    </ligand>
</feature>
<feature type="binding site" evidence="13 14">
    <location>
        <position position="70"/>
    </location>
    <ligand>
        <name>[4Fe-4S] cluster</name>
        <dbReference type="ChEBI" id="CHEBI:49883"/>
        <note>4Fe-4S-S-AdoMet</note>
    </ligand>
</feature>
<dbReference type="InterPro" id="IPR024177">
    <property type="entry name" value="Biotin_synthase"/>
</dbReference>
<feature type="binding site" evidence="13 14">
    <location>
        <position position="110"/>
    </location>
    <ligand>
        <name>[2Fe-2S] cluster</name>
        <dbReference type="ChEBI" id="CHEBI:190135"/>
    </ligand>
</feature>
<name>A0AAU8LWZ6_9BACT</name>
<comment type="function">
    <text evidence="13">Catalyzes the conversion of dethiobiotin (DTB) to biotin by the insertion of a sulfur atom into dethiobiotin via a radical-based mechanism.</text>
</comment>
<reference evidence="16" key="1">
    <citation type="journal article" date="2024" name="Syst. Appl. Microbiol.">
        <title>First single-strain enrichments of Electrothrix cable bacteria, description of E. aestuarii sp. nov. and E. rattekaaiensis sp. nov., and proposal of a cable bacteria taxonomy following the rules of the SeqCode.</title>
        <authorList>
            <person name="Plum-Jensen L.E."/>
            <person name="Schramm A."/>
            <person name="Marshall I.P.G."/>
        </authorList>
    </citation>
    <scope>NUCLEOTIDE SEQUENCE</scope>
    <source>
        <strain evidence="16">Rat1</strain>
    </source>
</reference>
<evidence type="ECO:0000256" key="2">
    <source>
        <dbReference type="ARBA" id="ARBA00010765"/>
    </source>
</evidence>
<feature type="domain" description="Radical SAM core" evidence="15">
    <location>
        <begin position="48"/>
        <end position="277"/>
    </location>
</feature>
<dbReference type="HAMAP" id="MF_01694">
    <property type="entry name" value="BioB"/>
    <property type="match status" value="1"/>
</dbReference>
<comment type="cofactor">
    <cofactor evidence="13">
        <name>[2Fe-2S] cluster</name>
        <dbReference type="ChEBI" id="CHEBI:190135"/>
    </cofactor>
    <text evidence="13">Binds 1 [2Fe-2S] cluster. The cluster is coordinated with 3 cysteines and 1 arginine.</text>
</comment>
<dbReference type="EMBL" id="CP159373">
    <property type="protein sequence ID" value="XCN73807.1"/>
    <property type="molecule type" value="Genomic_DNA"/>
</dbReference>
<feature type="binding site" evidence="13 14">
    <location>
        <position position="272"/>
    </location>
    <ligand>
        <name>[2Fe-2S] cluster</name>
        <dbReference type="ChEBI" id="CHEBI:190135"/>
    </ligand>
</feature>
<keyword evidence="9 13" id="KW-0093">Biotin biosynthesis</keyword>
<evidence type="ECO:0000256" key="6">
    <source>
        <dbReference type="ARBA" id="ARBA00022691"/>
    </source>
</evidence>
<reference evidence="16" key="2">
    <citation type="submission" date="2024-06" db="EMBL/GenBank/DDBJ databases">
        <authorList>
            <person name="Plum-Jensen L.E."/>
            <person name="Schramm A."/>
            <person name="Marshall I.P.G."/>
        </authorList>
    </citation>
    <scope>NUCLEOTIDE SEQUENCE</scope>
    <source>
        <strain evidence="16">Rat1</strain>
    </source>
</reference>
<keyword evidence="5 13" id="KW-0808">Transferase</keyword>
<proteinExistence type="inferred from homology"/>
<keyword evidence="4 13" id="KW-0004">4Fe-4S</keyword>
<dbReference type="InterPro" id="IPR013785">
    <property type="entry name" value="Aldolase_TIM"/>
</dbReference>
<feature type="binding site" evidence="13 14">
    <location>
        <position position="142"/>
    </location>
    <ligand>
        <name>[2Fe-2S] cluster</name>
        <dbReference type="ChEBI" id="CHEBI:190135"/>
    </ligand>
</feature>
<dbReference type="GO" id="GO:0005506">
    <property type="term" value="F:iron ion binding"/>
    <property type="evidence" value="ECO:0007669"/>
    <property type="project" value="UniProtKB-UniRule"/>
</dbReference>
<dbReference type="SFLD" id="SFLDS00029">
    <property type="entry name" value="Radical_SAM"/>
    <property type="match status" value="1"/>
</dbReference>
<gene>
    <name evidence="13 16" type="primary">bioB</name>
    <name evidence="16" type="ORF">Q3M24_03355</name>
</gene>